<dbReference type="SMART" id="SM00015">
    <property type="entry name" value="IQ"/>
    <property type="match status" value="1"/>
</dbReference>
<evidence type="ECO:0000256" key="1">
    <source>
        <dbReference type="ARBA" id="ARBA00023186"/>
    </source>
</evidence>
<accession>A0A8J5WJ98</accession>
<reference evidence="4" key="2">
    <citation type="submission" date="2021-02" db="EMBL/GenBank/DDBJ databases">
        <authorList>
            <person name="Kimball J.A."/>
            <person name="Haas M.W."/>
            <person name="Macchietto M."/>
            <person name="Kono T."/>
            <person name="Duquette J."/>
            <person name="Shao M."/>
        </authorList>
    </citation>
    <scope>NUCLEOTIDE SEQUENCE</scope>
    <source>
        <tissue evidence="4">Fresh leaf tissue</tissue>
    </source>
</reference>
<dbReference type="PROSITE" id="PS51035">
    <property type="entry name" value="BAG"/>
    <property type="match status" value="1"/>
</dbReference>
<organism evidence="4 5">
    <name type="scientific">Zizania palustris</name>
    <name type="common">Northern wild rice</name>
    <dbReference type="NCBI Taxonomy" id="103762"/>
    <lineage>
        <taxon>Eukaryota</taxon>
        <taxon>Viridiplantae</taxon>
        <taxon>Streptophyta</taxon>
        <taxon>Embryophyta</taxon>
        <taxon>Tracheophyta</taxon>
        <taxon>Spermatophyta</taxon>
        <taxon>Magnoliopsida</taxon>
        <taxon>Liliopsida</taxon>
        <taxon>Poales</taxon>
        <taxon>Poaceae</taxon>
        <taxon>BOP clade</taxon>
        <taxon>Oryzoideae</taxon>
        <taxon>Oryzeae</taxon>
        <taxon>Zizaniinae</taxon>
        <taxon>Zizania</taxon>
    </lineage>
</organism>
<feature type="compositionally biased region" description="Basic and acidic residues" evidence="2">
    <location>
        <begin position="232"/>
        <end position="247"/>
    </location>
</feature>
<dbReference type="PANTHER" id="PTHR33322:SF4">
    <property type="entry name" value="BAG DOMAIN CONTAINING PROTEIN, EXPRESSED"/>
    <property type="match status" value="1"/>
</dbReference>
<dbReference type="AlphaFoldDB" id="A0A8J5WJ98"/>
<comment type="caution">
    <text evidence="4">The sequence shown here is derived from an EMBL/GenBank/DDBJ whole genome shotgun (WGS) entry which is preliminary data.</text>
</comment>
<keyword evidence="5" id="KW-1185">Reference proteome</keyword>
<evidence type="ECO:0000313" key="4">
    <source>
        <dbReference type="EMBL" id="KAG8089868.1"/>
    </source>
</evidence>
<dbReference type="EMBL" id="JAAALK010000081">
    <property type="protein sequence ID" value="KAG8089868.1"/>
    <property type="molecule type" value="Genomic_DNA"/>
</dbReference>
<proteinExistence type="predicted"/>
<evidence type="ECO:0000313" key="5">
    <source>
        <dbReference type="Proteomes" id="UP000729402"/>
    </source>
</evidence>
<name>A0A8J5WJ98_ZIZPA</name>
<dbReference type="Proteomes" id="UP000729402">
    <property type="component" value="Unassembled WGS sequence"/>
</dbReference>
<dbReference type="InterPro" id="IPR003103">
    <property type="entry name" value="BAG_domain"/>
</dbReference>
<gene>
    <name evidence="4" type="ORF">GUJ93_ZPchr0011g28845</name>
</gene>
<sequence>MASRSFFGYDPYDYYYALPYGHPYRYYSHYPARSAATGFFPAGAEYLQPAVRPDVRRRPRSASVPVRFVGSESEPEMEVEVERAGRSGEMRAPSVVGRMEDAVLRKMAPMAEEAVPGKKAPTAEEAAVRVQAAARGFLARRMVREVRSVEAEAEGVARKVASDAEALRGDARGRIAVGETLMRLLLRLDAVHGAREYRRKVTKRVLALQDAVDALEPKTTAPVEEAYDSDENEMKPESPRAAEHGVEAEPMPEMEVPAPETVAEMGVDGGRATSGEAESDKPAELVLDGDKPEQDEEAESEWEMVTGETTAPSNVKAATEASEDSTAPEARHREHVGKEKQVVAADGLDMRKVMEMVAALCERSAQQCAVISALAARVDSLERVVRRVEETDRRRRRNKKLKKEGKGSNKSIRSGYID</sequence>
<dbReference type="OrthoDB" id="696633at2759"/>
<dbReference type="Pfam" id="PF02179">
    <property type="entry name" value="BAG"/>
    <property type="match status" value="1"/>
</dbReference>
<evidence type="ECO:0000259" key="3">
    <source>
        <dbReference type="PROSITE" id="PS51035"/>
    </source>
</evidence>
<dbReference type="GO" id="GO:0051087">
    <property type="term" value="F:protein-folding chaperone binding"/>
    <property type="evidence" value="ECO:0007669"/>
    <property type="project" value="InterPro"/>
</dbReference>
<evidence type="ECO:0000256" key="2">
    <source>
        <dbReference type="SAM" id="MobiDB-lite"/>
    </source>
</evidence>
<dbReference type="InterPro" id="IPR040400">
    <property type="entry name" value="BAG5/6/7/8"/>
</dbReference>
<dbReference type="InterPro" id="IPR000048">
    <property type="entry name" value="IQ_motif_EF-hand-BS"/>
</dbReference>
<feature type="region of interest" description="Disordered" evidence="2">
    <location>
        <begin position="219"/>
        <end position="249"/>
    </location>
</feature>
<feature type="region of interest" description="Disordered" evidence="2">
    <location>
        <begin position="269"/>
        <end position="341"/>
    </location>
</feature>
<dbReference type="SMART" id="SM00264">
    <property type="entry name" value="BAG"/>
    <property type="match status" value="1"/>
</dbReference>
<reference evidence="4" key="1">
    <citation type="journal article" date="2021" name="bioRxiv">
        <title>Whole Genome Assembly and Annotation of Northern Wild Rice, Zizania palustris L., Supports a Whole Genome Duplication in the Zizania Genus.</title>
        <authorList>
            <person name="Haas M."/>
            <person name="Kono T."/>
            <person name="Macchietto M."/>
            <person name="Millas R."/>
            <person name="McGilp L."/>
            <person name="Shao M."/>
            <person name="Duquette J."/>
            <person name="Hirsch C.N."/>
            <person name="Kimball J."/>
        </authorList>
    </citation>
    <scope>NUCLEOTIDE SEQUENCE</scope>
    <source>
        <tissue evidence="4">Fresh leaf tissue</tissue>
    </source>
</reference>
<feature type="compositionally biased region" description="Basic residues" evidence="2">
    <location>
        <begin position="394"/>
        <end position="403"/>
    </location>
</feature>
<feature type="region of interest" description="Disordered" evidence="2">
    <location>
        <begin position="387"/>
        <end position="418"/>
    </location>
</feature>
<dbReference type="PROSITE" id="PS50096">
    <property type="entry name" value="IQ"/>
    <property type="match status" value="1"/>
</dbReference>
<feature type="compositionally biased region" description="Acidic residues" evidence="2">
    <location>
        <begin position="293"/>
        <end position="302"/>
    </location>
</feature>
<protein>
    <recommendedName>
        <fullName evidence="3">BAG domain-containing protein</fullName>
    </recommendedName>
</protein>
<feature type="domain" description="BAG" evidence="3">
    <location>
        <begin position="145"/>
        <end position="216"/>
    </location>
</feature>
<dbReference type="GO" id="GO:0009506">
    <property type="term" value="C:plasmodesma"/>
    <property type="evidence" value="ECO:0007669"/>
    <property type="project" value="TreeGrafter"/>
</dbReference>
<feature type="compositionally biased region" description="Basic and acidic residues" evidence="2">
    <location>
        <begin position="278"/>
        <end position="292"/>
    </location>
</feature>
<dbReference type="GO" id="GO:0006457">
    <property type="term" value="P:protein folding"/>
    <property type="evidence" value="ECO:0007669"/>
    <property type="project" value="TreeGrafter"/>
</dbReference>
<feature type="compositionally biased region" description="Basic and acidic residues" evidence="2">
    <location>
        <begin position="329"/>
        <end position="341"/>
    </location>
</feature>
<dbReference type="PANTHER" id="PTHR33322">
    <property type="entry name" value="BAG DOMAIN CONTAINING PROTEIN, EXPRESSED"/>
    <property type="match status" value="1"/>
</dbReference>
<keyword evidence="1" id="KW-0143">Chaperone</keyword>